<evidence type="ECO:0000313" key="2">
    <source>
        <dbReference type="Proteomes" id="UP001364890"/>
    </source>
</evidence>
<reference evidence="1 2" key="1">
    <citation type="submission" date="2024-01" db="EMBL/GenBank/DDBJ databases">
        <title>Seven novel Bacillus-like species.</title>
        <authorList>
            <person name="Liu G."/>
        </authorList>
    </citation>
    <scope>NUCLEOTIDE SEQUENCE [LARGE SCALE GENOMIC DNA]</scope>
    <source>
        <strain evidence="1 2">FJAT-51614</strain>
    </source>
</reference>
<name>A0ABU8FAH8_9BACI</name>
<proteinExistence type="predicted"/>
<sequence length="239" mass="27877">MLALKSTENMTGVLISGDFWDLDELCSAIHHLTGKEDRYMDWQGARMRLLGVTYELRHAYQGNRNIEFVANGLHKEMMKAHDFIAPENNIYYSTEILWPELVFSFIALNDFIQLYKKYEFANDFDLHIVNARKLQALISDALKDILTNEEYAVILSAVFSPETTVEEYAIQYIDMLNLTYIEMTKEQRTKSFSSIVQNIVMENSEYEAIKKKVIAEASKTKSSIHDLRFNVDYPEKIKW</sequence>
<dbReference type="RefSeq" id="WP_336499551.1">
    <property type="nucleotide sequence ID" value="NZ_JBAWSY010000038.1"/>
</dbReference>
<protein>
    <submittedName>
        <fullName evidence="1">Uncharacterized protein</fullName>
    </submittedName>
</protein>
<comment type="caution">
    <text evidence="1">The sequence shown here is derived from an EMBL/GenBank/DDBJ whole genome shotgun (WGS) entry which is preliminary data.</text>
</comment>
<accession>A0ABU8FAH8</accession>
<dbReference type="EMBL" id="JBAWSY010000038">
    <property type="protein sequence ID" value="MEI4772003.1"/>
    <property type="molecule type" value="Genomic_DNA"/>
</dbReference>
<evidence type="ECO:0000313" key="1">
    <source>
        <dbReference type="EMBL" id="MEI4772003.1"/>
    </source>
</evidence>
<organism evidence="1 2">
    <name type="scientific">Psychrobacillus mangrovi</name>
    <dbReference type="NCBI Taxonomy" id="3117745"/>
    <lineage>
        <taxon>Bacteria</taxon>
        <taxon>Bacillati</taxon>
        <taxon>Bacillota</taxon>
        <taxon>Bacilli</taxon>
        <taxon>Bacillales</taxon>
        <taxon>Bacillaceae</taxon>
        <taxon>Psychrobacillus</taxon>
    </lineage>
</organism>
<dbReference type="InterPro" id="IPR054199">
    <property type="entry name" value="DUF6904"/>
</dbReference>
<dbReference type="Pfam" id="PF21845">
    <property type="entry name" value="DUF6904"/>
    <property type="match status" value="1"/>
</dbReference>
<gene>
    <name evidence="1" type="ORF">WAX74_20620</name>
</gene>
<keyword evidence="2" id="KW-1185">Reference proteome</keyword>
<dbReference type="Proteomes" id="UP001364890">
    <property type="component" value="Unassembled WGS sequence"/>
</dbReference>